<evidence type="ECO:0000313" key="2">
    <source>
        <dbReference type="EMBL" id="KZP19741.1"/>
    </source>
</evidence>
<accession>A0A166IEX3</accession>
<feature type="compositionally biased region" description="Low complexity" evidence="1">
    <location>
        <begin position="36"/>
        <end position="51"/>
    </location>
</feature>
<dbReference type="EMBL" id="KV417561">
    <property type="protein sequence ID" value="KZP19741.1"/>
    <property type="molecule type" value="Genomic_DNA"/>
</dbReference>
<sequence>MTTGSPLNSQPFPVPRMRKHPSLPCLRLHGPGRKLSSSIASAASVASTSSSRSRKLRVQAQHLAPVPHRAHHPAQLEPARGGAGFGFEHPRPAPKPCKGSESDDSGYAEALYSTANGMSPHSLASPRSRSAPRQTQVPAEPQGGEAVLVTEDEGETEDAEDAEDTPRPLHLDGASVSVYLSQTSGLWWNTTPDWSSPESLPSHTSTLAFPLPEVPTVVAHRRKMNS</sequence>
<evidence type="ECO:0000256" key="1">
    <source>
        <dbReference type="SAM" id="MobiDB-lite"/>
    </source>
</evidence>
<keyword evidence="3" id="KW-1185">Reference proteome</keyword>
<dbReference type="Proteomes" id="UP000076532">
    <property type="component" value="Unassembled WGS sequence"/>
</dbReference>
<proteinExistence type="predicted"/>
<protein>
    <submittedName>
        <fullName evidence="2">Uncharacterized protein</fullName>
    </submittedName>
</protein>
<feature type="compositionally biased region" description="Polar residues" evidence="1">
    <location>
        <begin position="1"/>
        <end position="11"/>
    </location>
</feature>
<dbReference type="AlphaFoldDB" id="A0A166IEX3"/>
<feature type="compositionally biased region" description="Low complexity" evidence="1">
    <location>
        <begin position="119"/>
        <end position="133"/>
    </location>
</feature>
<gene>
    <name evidence="2" type="ORF">FIBSPDRAFT_1045332</name>
</gene>
<evidence type="ECO:0000313" key="3">
    <source>
        <dbReference type="Proteomes" id="UP000076532"/>
    </source>
</evidence>
<reference evidence="2 3" key="1">
    <citation type="journal article" date="2016" name="Mol. Biol. Evol.">
        <title>Comparative Genomics of Early-Diverging Mushroom-Forming Fungi Provides Insights into the Origins of Lignocellulose Decay Capabilities.</title>
        <authorList>
            <person name="Nagy L.G."/>
            <person name="Riley R."/>
            <person name="Tritt A."/>
            <person name="Adam C."/>
            <person name="Daum C."/>
            <person name="Floudas D."/>
            <person name="Sun H."/>
            <person name="Yadav J.S."/>
            <person name="Pangilinan J."/>
            <person name="Larsson K.H."/>
            <person name="Matsuura K."/>
            <person name="Barry K."/>
            <person name="Labutti K."/>
            <person name="Kuo R."/>
            <person name="Ohm R.A."/>
            <person name="Bhattacharya S.S."/>
            <person name="Shirouzu T."/>
            <person name="Yoshinaga Y."/>
            <person name="Martin F.M."/>
            <person name="Grigoriev I.V."/>
            <person name="Hibbett D.S."/>
        </authorList>
    </citation>
    <scope>NUCLEOTIDE SEQUENCE [LARGE SCALE GENOMIC DNA]</scope>
    <source>
        <strain evidence="2 3">CBS 109695</strain>
    </source>
</reference>
<feature type="region of interest" description="Disordered" evidence="1">
    <location>
        <begin position="1"/>
        <end position="170"/>
    </location>
</feature>
<name>A0A166IEX3_9AGAM</name>
<organism evidence="2 3">
    <name type="scientific">Athelia psychrophila</name>
    <dbReference type="NCBI Taxonomy" id="1759441"/>
    <lineage>
        <taxon>Eukaryota</taxon>
        <taxon>Fungi</taxon>
        <taxon>Dikarya</taxon>
        <taxon>Basidiomycota</taxon>
        <taxon>Agaricomycotina</taxon>
        <taxon>Agaricomycetes</taxon>
        <taxon>Agaricomycetidae</taxon>
        <taxon>Atheliales</taxon>
        <taxon>Atheliaceae</taxon>
        <taxon>Athelia</taxon>
    </lineage>
</organism>
<feature type="compositionally biased region" description="Acidic residues" evidence="1">
    <location>
        <begin position="150"/>
        <end position="163"/>
    </location>
</feature>